<keyword evidence="1 2" id="KW-0597">Phosphoprotein</keyword>
<dbReference type="Proteomes" id="UP000264217">
    <property type="component" value="Unassembled WGS sequence"/>
</dbReference>
<proteinExistence type="predicted"/>
<dbReference type="Gene3D" id="3.40.50.2300">
    <property type="match status" value="1"/>
</dbReference>
<accession>A0A372NMY5</accession>
<evidence type="ECO:0000259" key="3">
    <source>
        <dbReference type="PROSITE" id="PS50110"/>
    </source>
</evidence>
<comment type="caution">
    <text evidence="4">The sequence shown here is derived from an EMBL/GenBank/DDBJ whole genome shotgun (WGS) entry which is preliminary data.</text>
</comment>
<feature type="domain" description="Response regulatory" evidence="3">
    <location>
        <begin position="10"/>
        <end position="124"/>
    </location>
</feature>
<dbReference type="InterPro" id="IPR001789">
    <property type="entry name" value="Sig_transdc_resp-reg_receiver"/>
</dbReference>
<dbReference type="GO" id="GO:0000160">
    <property type="term" value="P:phosphorelay signal transduction system"/>
    <property type="evidence" value="ECO:0007669"/>
    <property type="project" value="InterPro"/>
</dbReference>
<evidence type="ECO:0000313" key="5">
    <source>
        <dbReference type="Proteomes" id="UP000264217"/>
    </source>
</evidence>
<dbReference type="PANTHER" id="PTHR44591:SF3">
    <property type="entry name" value="RESPONSE REGULATORY DOMAIN-CONTAINING PROTEIN"/>
    <property type="match status" value="1"/>
</dbReference>
<organism evidence="4 5">
    <name type="scientific">Mucilaginibacter conchicola</name>
    <dbReference type="NCBI Taxonomy" id="2303333"/>
    <lineage>
        <taxon>Bacteria</taxon>
        <taxon>Pseudomonadati</taxon>
        <taxon>Bacteroidota</taxon>
        <taxon>Sphingobacteriia</taxon>
        <taxon>Sphingobacteriales</taxon>
        <taxon>Sphingobacteriaceae</taxon>
        <taxon>Mucilaginibacter</taxon>
    </lineage>
</organism>
<feature type="modified residue" description="4-aspartylphosphate" evidence="2">
    <location>
        <position position="59"/>
    </location>
</feature>
<dbReference type="EMBL" id="QWDC01000007">
    <property type="protein sequence ID" value="RFZ89990.1"/>
    <property type="molecule type" value="Genomic_DNA"/>
</dbReference>
<dbReference type="SUPFAM" id="SSF52172">
    <property type="entry name" value="CheY-like"/>
    <property type="match status" value="1"/>
</dbReference>
<evidence type="ECO:0000256" key="2">
    <source>
        <dbReference type="PROSITE-ProRule" id="PRU00169"/>
    </source>
</evidence>
<sequence>MITFNAMKKKILVIEDDTDILEITTSVLNQAKFDVSGSEGTNDIIDLVKSQQPDLVLTDYMLPGLSGGQICTLLKNNKDTAGIPVVLMSAYKKEAIAIGNFSFDAYIKKPFDINYLVSVIRKLIN</sequence>
<evidence type="ECO:0000313" key="4">
    <source>
        <dbReference type="EMBL" id="RFZ89990.1"/>
    </source>
</evidence>
<dbReference type="InterPro" id="IPR050595">
    <property type="entry name" value="Bact_response_regulator"/>
</dbReference>
<dbReference type="AlphaFoldDB" id="A0A372NMY5"/>
<dbReference type="PROSITE" id="PS50110">
    <property type="entry name" value="RESPONSE_REGULATORY"/>
    <property type="match status" value="1"/>
</dbReference>
<evidence type="ECO:0000256" key="1">
    <source>
        <dbReference type="ARBA" id="ARBA00022553"/>
    </source>
</evidence>
<name>A0A372NMY5_9SPHI</name>
<keyword evidence="5" id="KW-1185">Reference proteome</keyword>
<protein>
    <submittedName>
        <fullName evidence="4">Response regulator</fullName>
    </submittedName>
</protein>
<gene>
    <name evidence="4" type="ORF">D0C36_23830</name>
</gene>
<dbReference type="SMART" id="SM00448">
    <property type="entry name" value="REC"/>
    <property type="match status" value="1"/>
</dbReference>
<reference evidence="4 5" key="1">
    <citation type="submission" date="2018-08" db="EMBL/GenBank/DDBJ databases">
        <title>Mucilaginibacter sp. MYSH2.</title>
        <authorList>
            <person name="Seo T."/>
        </authorList>
    </citation>
    <scope>NUCLEOTIDE SEQUENCE [LARGE SCALE GENOMIC DNA]</scope>
    <source>
        <strain evidence="4 5">MYSH2</strain>
    </source>
</reference>
<dbReference type="InterPro" id="IPR011006">
    <property type="entry name" value="CheY-like_superfamily"/>
</dbReference>
<dbReference type="PANTHER" id="PTHR44591">
    <property type="entry name" value="STRESS RESPONSE REGULATOR PROTEIN 1"/>
    <property type="match status" value="1"/>
</dbReference>
<dbReference type="Pfam" id="PF00072">
    <property type="entry name" value="Response_reg"/>
    <property type="match status" value="1"/>
</dbReference>